<feature type="non-terminal residue" evidence="3">
    <location>
        <position position="1"/>
    </location>
</feature>
<dbReference type="OrthoDB" id="10252740at2759"/>
<gene>
    <name evidence="3" type="ORF">M153_28380001</name>
</gene>
<dbReference type="SUPFAM" id="SSF53098">
    <property type="entry name" value="Ribonuclease H-like"/>
    <property type="match status" value="1"/>
</dbReference>
<dbReference type="SMART" id="SM00950">
    <property type="entry name" value="Piwi"/>
    <property type="match status" value="1"/>
</dbReference>
<dbReference type="SUPFAM" id="SSF101690">
    <property type="entry name" value="PAZ domain"/>
    <property type="match status" value="1"/>
</dbReference>
<feature type="domain" description="Piwi" evidence="2">
    <location>
        <begin position="171"/>
        <end position="513"/>
    </location>
</feature>
<reference evidence="3 4" key="1">
    <citation type="submission" date="2015-07" db="EMBL/GenBank/DDBJ databases">
        <title>The genome of Pseudoloma neurophilia, a relevant intracellular parasite of the zebrafish.</title>
        <authorList>
            <person name="Ndikumana S."/>
            <person name="Pelin A."/>
            <person name="Sanders J."/>
            <person name="Corradi N."/>
        </authorList>
    </citation>
    <scope>NUCLEOTIDE SEQUENCE [LARGE SCALE GENOMIC DNA]</scope>
    <source>
        <strain evidence="3 4">MK1</strain>
    </source>
</reference>
<proteinExistence type="predicted"/>
<dbReference type="InterPro" id="IPR036085">
    <property type="entry name" value="PAZ_dom_sf"/>
</dbReference>
<feature type="compositionally biased region" description="Low complexity" evidence="1">
    <location>
        <begin position="252"/>
        <end position="261"/>
    </location>
</feature>
<sequence>CKICPGQKYSKRLNDFQTSEMIKMVSKPAESRFSDLEKRINSLEVTNNQILNNLNISIDKKFYTCLGKQLNSPDIKFLNSSVKPQRGSWNLRNVKLIKSVAIQKWSVFILADISPSSVNRDISNFTRICKEMGMKIANPIEVRKCSLNDLEKHITDKNTTNDPNKKTDYELVMIILQDKNAHNYQEVKRICDINCNVISQCIIKRNIEKLGRDASFCSNIAIKVNTKLGGINYCTDTGGSGGATSLGGSGGNTTSSAVSGANTSGQHISSANGSGQHIAHSNDAMVIFGIDVTHPGTGDMSNNSIAAVVSSIDDTFTRYHTSLRMQERRKEIIEDLRNIVKEHLAHYRITTSKVPKKVLVFRDGIGDSSLQTVYFREIEEIKNAFKELNENYNPDLTFVIVQKKHSIRFKGDGKGEYVKDQRRGPTCNPAPGTLIDSLGTKYNDFYMISHFALQGTPCPIKYHILIDGIKIKNFSQFIYDQCHIFSRATKAVSVVPAVYYAHLAAARAKCYVQDEKLLEVSDAFKNVLWYL</sequence>
<evidence type="ECO:0000313" key="3">
    <source>
        <dbReference type="EMBL" id="KRH92774.1"/>
    </source>
</evidence>
<dbReference type="GO" id="GO:0003676">
    <property type="term" value="F:nucleic acid binding"/>
    <property type="evidence" value="ECO:0007669"/>
    <property type="project" value="InterPro"/>
</dbReference>
<dbReference type="InterPro" id="IPR036397">
    <property type="entry name" value="RNaseH_sf"/>
</dbReference>
<dbReference type="Gene3D" id="3.30.420.10">
    <property type="entry name" value="Ribonuclease H-like superfamily/Ribonuclease H"/>
    <property type="match status" value="1"/>
</dbReference>
<dbReference type="Pfam" id="PF02171">
    <property type="entry name" value="Piwi"/>
    <property type="match status" value="2"/>
</dbReference>
<accession>A0A0R0LTK8</accession>
<dbReference type="InterPro" id="IPR003165">
    <property type="entry name" value="Piwi"/>
</dbReference>
<feature type="compositionally biased region" description="Polar residues" evidence="1">
    <location>
        <begin position="262"/>
        <end position="275"/>
    </location>
</feature>
<dbReference type="VEuPathDB" id="MicrosporidiaDB:M153_28380001"/>
<dbReference type="EMBL" id="LGUB01000690">
    <property type="protein sequence ID" value="KRH92774.1"/>
    <property type="molecule type" value="Genomic_DNA"/>
</dbReference>
<dbReference type="PROSITE" id="PS50822">
    <property type="entry name" value="PIWI"/>
    <property type="match status" value="1"/>
</dbReference>
<evidence type="ECO:0000313" key="4">
    <source>
        <dbReference type="Proteomes" id="UP000051530"/>
    </source>
</evidence>
<dbReference type="Pfam" id="PF16487">
    <property type="entry name" value="ArgoMid"/>
    <property type="match status" value="1"/>
</dbReference>
<protein>
    <submittedName>
        <fullName evidence="3">Argonaute</fullName>
    </submittedName>
</protein>
<dbReference type="PANTHER" id="PTHR22891">
    <property type="entry name" value="EUKARYOTIC TRANSLATION INITIATION FACTOR 2C"/>
    <property type="match status" value="1"/>
</dbReference>
<name>A0A0R0LTK8_9MICR</name>
<evidence type="ECO:0000259" key="2">
    <source>
        <dbReference type="PROSITE" id="PS50822"/>
    </source>
</evidence>
<dbReference type="InterPro" id="IPR012337">
    <property type="entry name" value="RNaseH-like_sf"/>
</dbReference>
<comment type="caution">
    <text evidence="3">The sequence shown here is derived from an EMBL/GenBank/DDBJ whole genome shotgun (WGS) entry which is preliminary data.</text>
</comment>
<keyword evidence="4" id="KW-1185">Reference proteome</keyword>
<feature type="region of interest" description="Disordered" evidence="1">
    <location>
        <begin position="246"/>
        <end position="275"/>
    </location>
</feature>
<dbReference type="Gene3D" id="3.40.50.2300">
    <property type="match status" value="1"/>
</dbReference>
<evidence type="ECO:0000256" key="1">
    <source>
        <dbReference type="SAM" id="MobiDB-lite"/>
    </source>
</evidence>
<dbReference type="AlphaFoldDB" id="A0A0R0LTK8"/>
<dbReference type="InterPro" id="IPR032473">
    <property type="entry name" value="Argonaute_Mid_dom"/>
</dbReference>
<dbReference type="Proteomes" id="UP000051530">
    <property type="component" value="Unassembled WGS sequence"/>
</dbReference>
<organism evidence="3 4">
    <name type="scientific">Pseudoloma neurophilia</name>
    <dbReference type="NCBI Taxonomy" id="146866"/>
    <lineage>
        <taxon>Eukaryota</taxon>
        <taxon>Fungi</taxon>
        <taxon>Fungi incertae sedis</taxon>
        <taxon>Microsporidia</taxon>
        <taxon>Pseudoloma</taxon>
    </lineage>
</organism>